<proteinExistence type="predicted"/>
<feature type="transmembrane region" description="Helical" evidence="9">
    <location>
        <begin position="95"/>
        <end position="113"/>
    </location>
</feature>
<keyword evidence="6" id="KW-0675">Receptor</keyword>
<dbReference type="InterPro" id="IPR017452">
    <property type="entry name" value="GPCR_Rhodpsn_7TM"/>
</dbReference>
<name>A0A814LB46_9BILA</name>
<feature type="transmembrane region" description="Helical" evidence="9">
    <location>
        <begin position="350"/>
        <end position="369"/>
    </location>
</feature>
<comment type="caution">
    <text evidence="11">The sequence shown here is derived from an EMBL/GenBank/DDBJ whole genome shotgun (WGS) entry which is preliminary data.</text>
</comment>
<gene>
    <name evidence="11" type="ORF">GPM918_LOCUS16862</name>
    <name evidence="12" type="ORF">SRO942_LOCUS16861</name>
</gene>
<evidence type="ECO:0000256" key="5">
    <source>
        <dbReference type="ARBA" id="ARBA00023136"/>
    </source>
</evidence>
<sequence length="451" mass="52159">MSVITDLLVFNGMSNSTKPTLLSIISDSDENDHSHLWIDDHLPFGSHDHSIRLEYISFVITILAFIIGITGNLFLLIGNGYVLRTSRPKSRTFENFLIEITCFDTMVLIYHLINNIIRYKTSLSTTTMESMTGLINISTFCCKLMTYVIRISMLMSHWLIVLLLLNRLLLVYSKFQYALAIVNAKYAVLGMLFLFSLFNVPTIESMSFNEPIIFSINETTNFTFYRNCLVNSEMDLESSFKSFVVFINVFLFNGFGLILPTILILLLSLALFRKGYNIWYQLNNRTSSTENICLTYDSPIVEFLKTYNSAFSIGIIFFILSVPCKILRLIIITTNSTTILINSHRHLSTIGQIFELSLYIYKFYIYIFVSRRFRCALKYLLKHRQSTIIARNLNRIYISQSYDSVPFDTLYKHLQTTEFDSPINLSSSRRSSYKTRSSVSSRKTREDEISL</sequence>
<dbReference type="SUPFAM" id="SSF81321">
    <property type="entry name" value="Family A G protein-coupled receptor-like"/>
    <property type="match status" value="1"/>
</dbReference>
<evidence type="ECO:0000256" key="3">
    <source>
        <dbReference type="ARBA" id="ARBA00022989"/>
    </source>
</evidence>
<dbReference type="GO" id="GO:0005886">
    <property type="term" value="C:plasma membrane"/>
    <property type="evidence" value="ECO:0007669"/>
    <property type="project" value="TreeGrafter"/>
</dbReference>
<evidence type="ECO:0000313" key="11">
    <source>
        <dbReference type="EMBL" id="CAF1062689.1"/>
    </source>
</evidence>
<feature type="transmembrane region" description="Helical" evidence="9">
    <location>
        <begin position="55"/>
        <end position="83"/>
    </location>
</feature>
<evidence type="ECO:0000313" key="12">
    <source>
        <dbReference type="EMBL" id="CAF3830783.1"/>
    </source>
</evidence>
<evidence type="ECO:0000256" key="7">
    <source>
        <dbReference type="ARBA" id="ARBA00023224"/>
    </source>
</evidence>
<evidence type="ECO:0000256" key="8">
    <source>
        <dbReference type="SAM" id="MobiDB-lite"/>
    </source>
</evidence>
<feature type="transmembrane region" description="Helical" evidence="9">
    <location>
        <begin position="144"/>
        <end position="165"/>
    </location>
</feature>
<feature type="compositionally biased region" description="Low complexity" evidence="8">
    <location>
        <begin position="426"/>
        <end position="441"/>
    </location>
</feature>
<keyword evidence="2 9" id="KW-0812">Transmembrane</keyword>
<dbReference type="PANTHER" id="PTHR24243:SF230">
    <property type="entry name" value="G-PROTEIN COUPLED RECEPTORS FAMILY 1 PROFILE DOMAIN-CONTAINING PROTEIN"/>
    <property type="match status" value="1"/>
</dbReference>
<evidence type="ECO:0000313" key="13">
    <source>
        <dbReference type="Proteomes" id="UP000663829"/>
    </source>
</evidence>
<feature type="transmembrane region" description="Helical" evidence="9">
    <location>
        <begin position="243"/>
        <end position="272"/>
    </location>
</feature>
<keyword evidence="13" id="KW-1185">Reference proteome</keyword>
<feature type="transmembrane region" description="Helical" evidence="9">
    <location>
        <begin position="177"/>
        <end position="198"/>
    </location>
</feature>
<dbReference type="AlphaFoldDB" id="A0A814LB46"/>
<feature type="region of interest" description="Disordered" evidence="8">
    <location>
        <begin position="424"/>
        <end position="451"/>
    </location>
</feature>
<keyword evidence="4" id="KW-0297">G-protein coupled receptor</keyword>
<organism evidence="11 13">
    <name type="scientific">Didymodactylos carnosus</name>
    <dbReference type="NCBI Taxonomy" id="1234261"/>
    <lineage>
        <taxon>Eukaryota</taxon>
        <taxon>Metazoa</taxon>
        <taxon>Spiralia</taxon>
        <taxon>Gnathifera</taxon>
        <taxon>Rotifera</taxon>
        <taxon>Eurotatoria</taxon>
        <taxon>Bdelloidea</taxon>
        <taxon>Philodinida</taxon>
        <taxon>Philodinidae</taxon>
        <taxon>Didymodactylos</taxon>
    </lineage>
</organism>
<dbReference type="PROSITE" id="PS50262">
    <property type="entry name" value="G_PROTEIN_RECEP_F1_2"/>
    <property type="match status" value="1"/>
</dbReference>
<dbReference type="EMBL" id="CAJOBC010004509">
    <property type="protein sequence ID" value="CAF3830783.1"/>
    <property type="molecule type" value="Genomic_DNA"/>
</dbReference>
<evidence type="ECO:0000256" key="1">
    <source>
        <dbReference type="ARBA" id="ARBA00004141"/>
    </source>
</evidence>
<keyword evidence="3 9" id="KW-1133">Transmembrane helix</keyword>
<reference evidence="11" key="1">
    <citation type="submission" date="2021-02" db="EMBL/GenBank/DDBJ databases">
        <authorList>
            <person name="Nowell W R."/>
        </authorList>
    </citation>
    <scope>NUCLEOTIDE SEQUENCE</scope>
</reference>
<evidence type="ECO:0000256" key="4">
    <source>
        <dbReference type="ARBA" id="ARBA00023040"/>
    </source>
</evidence>
<dbReference type="Proteomes" id="UP000681722">
    <property type="component" value="Unassembled WGS sequence"/>
</dbReference>
<accession>A0A814LB46</accession>
<keyword evidence="5 9" id="KW-0472">Membrane</keyword>
<evidence type="ECO:0000259" key="10">
    <source>
        <dbReference type="PROSITE" id="PS50262"/>
    </source>
</evidence>
<dbReference type="Proteomes" id="UP000663829">
    <property type="component" value="Unassembled WGS sequence"/>
</dbReference>
<dbReference type="EMBL" id="CAJNOQ010004509">
    <property type="protein sequence ID" value="CAF1062689.1"/>
    <property type="molecule type" value="Genomic_DNA"/>
</dbReference>
<dbReference type="PANTHER" id="PTHR24243">
    <property type="entry name" value="G-PROTEIN COUPLED RECEPTOR"/>
    <property type="match status" value="1"/>
</dbReference>
<evidence type="ECO:0000256" key="9">
    <source>
        <dbReference type="SAM" id="Phobius"/>
    </source>
</evidence>
<dbReference type="Gene3D" id="1.20.1070.10">
    <property type="entry name" value="Rhodopsin 7-helix transmembrane proteins"/>
    <property type="match status" value="1"/>
</dbReference>
<dbReference type="OrthoDB" id="10008680at2759"/>
<keyword evidence="7" id="KW-0807">Transducer</keyword>
<evidence type="ECO:0000256" key="6">
    <source>
        <dbReference type="ARBA" id="ARBA00023170"/>
    </source>
</evidence>
<comment type="subcellular location">
    <subcellularLocation>
        <location evidence="1">Membrane</location>
        <topology evidence="1">Multi-pass membrane protein</topology>
    </subcellularLocation>
</comment>
<protein>
    <recommendedName>
        <fullName evidence="10">G-protein coupled receptors family 1 profile domain-containing protein</fullName>
    </recommendedName>
</protein>
<feature type="domain" description="G-protein coupled receptors family 1 profile" evidence="10">
    <location>
        <begin position="71"/>
        <end position="366"/>
    </location>
</feature>
<dbReference type="GO" id="GO:0004930">
    <property type="term" value="F:G protein-coupled receptor activity"/>
    <property type="evidence" value="ECO:0007669"/>
    <property type="project" value="UniProtKB-KW"/>
</dbReference>
<evidence type="ECO:0000256" key="2">
    <source>
        <dbReference type="ARBA" id="ARBA00022692"/>
    </source>
</evidence>
<feature type="transmembrane region" description="Helical" evidence="9">
    <location>
        <begin position="310"/>
        <end position="330"/>
    </location>
</feature>